<dbReference type="Gene3D" id="1.20.1740.10">
    <property type="entry name" value="Amino acid/polyamine transporter I"/>
    <property type="match status" value="1"/>
</dbReference>
<feature type="transmembrane region" description="Helical" evidence="6">
    <location>
        <begin position="422"/>
        <end position="441"/>
    </location>
</feature>
<dbReference type="eggNOG" id="KOG1287">
    <property type="taxonomic scope" value="Eukaryota"/>
</dbReference>
<evidence type="ECO:0000256" key="1">
    <source>
        <dbReference type="ARBA" id="ARBA00004141"/>
    </source>
</evidence>
<dbReference type="InterPro" id="IPR002293">
    <property type="entry name" value="AA/rel_permease1"/>
</dbReference>
<feature type="region of interest" description="Disordered" evidence="5">
    <location>
        <begin position="596"/>
        <end position="616"/>
    </location>
</feature>
<sequence>MPETLANPFPSPSFENPTSNPKLEPSTAIREVTDGSLKYTLELGNNDSPPSYQEASGAPVERHSPLGYEVGAATIIFLNVSKMIGTGIYSTPSPILKGTGSVGLSMIYWFLGFLLSLASLCVYLEYAAYFPNRSGSEVVYLEQAYPRPKWLIPTAFAFQSVALSFSSANTIVLARYLFRISGHTPTDWQLIGVAVAGYTLATLCKPSPPLPDIPPSYTILPLTLLHEVVIFHTRFSYRISNAIGIIKVLTLIFISITGFVVLGGHVKAVSDPKANFVDAFVGRATPYGLPNALYRIIFSYTGFENAFNVVNENPVKQLRRNGFLSLTIVAILYVLANIAYFSAIPKDELREAREIAASLFFQRVFGSSNAVRGLNFLIALSSFGNLLAVLLGSSRMLRECGRQGVLPFPSFWASTRPFNTPLGPYLTKYTLTVLMILAPPAGDAFNFVTDLQVFPSAFFSVLMAVGLYVVRYRRKRLGLTRKDTQFWAWDVVVVFNIFVNLYLLVMPWYPPEKGQGDLPPSLPYTAHGRKTDKTSIIGCGVYYYLWIWAIPRLRGYCIRQETLALENGAQSHRLAKVPVAEVAQWDATHDAVGRSIGTQAGSSSGSGPMTGLEEQR</sequence>
<protein>
    <submittedName>
        <fullName evidence="7">Putative amino acid transmembrane transporter protein</fullName>
    </submittedName>
</protein>
<dbReference type="GO" id="GO:0016020">
    <property type="term" value="C:membrane"/>
    <property type="evidence" value="ECO:0007669"/>
    <property type="project" value="UniProtKB-SubCell"/>
</dbReference>
<feature type="compositionally biased region" description="Polar residues" evidence="5">
    <location>
        <begin position="596"/>
        <end position="607"/>
    </location>
</feature>
<feature type="region of interest" description="Disordered" evidence="5">
    <location>
        <begin position="1"/>
        <end position="27"/>
    </location>
</feature>
<dbReference type="HOGENOM" id="CLU_013661_0_0_1"/>
<evidence type="ECO:0000256" key="6">
    <source>
        <dbReference type="SAM" id="Phobius"/>
    </source>
</evidence>
<feature type="transmembrane region" description="Helical" evidence="6">
    <location>
        <begin position="373"/>
        <end position="392"/>
    </location>
</feature>
<dbReference type="PANTHER" id="PTHR11785">
    <property type="entry name" value="AMINO ACID TRANSPORTER"/>
    <property type="match status" value="1"/>
</dbReference>
<dbReference type="InterPro" id="IPR050598">
    <property type="entry name" value="AminoAcid_Transporter"/>
</dbReference>
<dbReference type="OMA" id="WKLKGVA"/>
<evidence type="ECO:0000313" key="7">
    <source>
        <dbReference type="EMBL" id="EGS20039.1"/>
    </source>
</evidence>
<dbReference type="PANTHER" id="PTHR11785:SF353">
    <property type="entry name" value="METHIONINE TRANSPORTER (EUROFUNG)"/>
    <property type="match status" value="1"/>
</dbReference>
<dbReference type="RefSeq" id="XP_006694924.1">
    <property type="nucleotide sequence ID" value="XM_006694861.1"/>
</dbReference>
<feature type="transmembrane region" description="Helical" evidence="6">
    <location>
        <begin position="245"/>
        <end position="266"/>
    </location>
</feature>
<name>G0S9C8_CHATD</name>
<feature type="transmembrane region" description="Helical" evidence="6">
    <location>
        <begin position="453"/>
        <end position="470"/>
    </location>
</feature>
<dbReference type="AlphaFoldDB" id="G0S9C8"/>
<keyword evidence="4 6" id="KW-0472">Membrane</keyword>
<feature type="transmembrane region" description="Helical" evidence="6">
    <location>
        <begin position="322"/>
        <end position="343"/>
    </location>
</feature>
<keyword evidence="8" id="KW-1185">Reference proteome</keyword>
<dbReference type="EMBL" id="GL988043">
    <property type="protein sequence ID" value="EGS20039.1"/>
    <property type="molecule type" value="Genomic_DNA"/>
</dbReference>
<evidence type="ECO:0000313" key="8">
    <source>
        <dbReference type="Proteomes" id="UP000008066"/>
    </source>
</evidence>
<reference evidence="7 8" key="1">
    <citation type="journal article" date="2011" name="Cell">
        <title>Insight into structure and assembly of the nuclear pore complex by utilizing the genome of a eukaryotic thermophile.</title>
        <authorList>
            <person name="Amlacher S."/>
            <person name="Sarges P."/>
            <person name="Flemming D."/>
            <person name="van Noort V."/>
            <person name="Kunze R."/>
            <person name="Devos D.P."/>
            <person name="Arumugam M."/>
            <person name="Bork P."/>
            <person name="Hurt E."/>
        </authorList>
    </citation>
    <scope>NUCLEOTIDE SEQUENCE [LARGE SCALE GENOMIC DNA]</scope>
    <source>
        <strain evidence="8">DSM 1495 / CBS 144.50 / IMI 039719</strain>
    </source>
</reference>
<proteinExistence type="predicted"/>
<evidence type="ECO:0000256" key="4">
    <source>
        <dbReference type="ARBA" id="ARBA00023136"/>
    </source>
</evidence>
<keyword evidence="3 6" id="KW-1133">Transmembrane helix</keyword>
<evidence type="ECO:0000256" key="3">
    <source>
        <dbReference type="ARBA" id="ARBA00022989"/>
    </source>
</evidence>
<keyword evidence="2 6" id="KW-0812">Transmembrane</keyword>
<evidence type="ECO:0000256" key="5">
    <source>
        <dbReference type="SAM" id="MobiDB-lite"/>
    </source>
</evidence>
<dbReference type="Proteomes" id="UP000008066">
    <property type="component" value="Unassembled WGS sequence"/>
</dbReference>
<dbReference type="GO" id="GO:0015179">
    <property type="term" value="F:L-amino acid transmembrane transporter activity"/>
    <property type="evidence" value="ECO:0007669"/>
    <property type="project" value="TreeGrafter"/>
</dbReference>
<dbReference type="GeneID" id="18258576"/>
<feature type="transmembrane region" description="Helical" evidence="6">
    <location>
        <begin position="491"/>
        <end position="509"/>
    </location>
</feature>
<feature type="transmembrane region" description="Helical" evidence="6">
    <location>
        <begin position="107"/>
        <end position="130"/>
    </location>
</feature>
<evidence type="ECO:0000256" key="2">
    <source>
        <dbReference type="ARBA" id="ARBA00022692"/>
    </source>
</evidence>
<organism evidence="8">
    <name type="scientific">Chaetomium thermophilum (strain DSM 1495 / CBS 144.50 / IMI 039719)</name>
    <name type="common">Thermochaetoides thermophila</name>
    <dbReference type="NCBI Taxonomy" id="759272"/>
    <lineage>
        <taxon>Eukaryota</taxon>
        <taxon>Fungi</taxon>
        <taxon>Dikarya</taxon>
        <taxon>Ascomycota</taxon>
        <taxon>Pezizomycotina</taxon>
        <taxon>Sordariomycetes</taxon>
        <taxon>Sordariomycetidae</taxon>
        <taxon>Sordariales</taxon>
        <taxon>Chaetomiaceae</taxon>
        <taxon>Thermochaetoides</taxon>
    </lineage>
</organism>
<dbReference type="Pfam" id="PF13520">
    <property type="entry name" value="AA_permease_2"/>
    <property type="match status" value="1"/>
</dbReference>
<accession>G0S9C8</accession>
<dbReference type="OrthoDB" id="5982228at2759"/>
<feature type="transmembrane region" description="Helical" evidence="6">
    <location>
        <begin position="534"/>
        <end position="550"/>
    </location>
</feature>
<comment type="subcellular location">
    <subcellularLocation>
        <location evidence="1">Membrane</location>
        <topology evidence="1">Multi-pass membrane protein</topology>
    </subcellularLocation>
</comment>
<gene>
    <name evidence="7" type="ORF">CTHT_0045380</name>
</gene>
<dbReference type="STRING" id="759272.G0S9C8"/>
<dbReference type="KEGG" id="cthr:CTHT_0045380"/>